<dbReference type="InterPro" id="IPR011050">
    <property type="entry name" value="Pectin_lyase_fold/virulence"/>
</dbReference>
<dbReference type="RefSeq" id="WP_097063442.1">
    <property type="nucleotide sequence ID" value="NZ_OBMI01000002.1"/>
</dbReference>
<sequence>MAKVATMIRRCLGALALLVAVPAAAQPALARSAFQTAPADPRAITVKAVGDGVADDGPAIQQAIDAAAAKPGGGIVFLPAGRHRITRTVFIWPGVRVFGVGRSRPVLLLAPNTPGFQQGVGSMVLFAGNNPRGTTLDNWGNPVKSAAVVPVPPPNSVPFDATIADANSGTFYSALANVDFEIGAGNPAATGVRQHTAQHTYLAHIDFRLGTALAGVYQVGNLGMNLRFFGGRYGIMAEKTSPAWQYTLLDSSFEGQRDAAIREHEASFTLVNTVIRNTPVGIEINRGYSDRLWGSDVRFEDVSQAAVVISNEERIFTQVGFANAVASNTPVFARFRDSGRTVPGAGARYRVAEFTYGLTLAGLNQPGTYQTRMDASPLRALPKRRDPAIRALPPVSAWVDVRTLGVKGDNTTDDTAAIQRAIDRNRVLYFPAGFYRVSDTLKLRPDSVLIALHPGLTQIVLPDDLPAFRGIGAPKALIESARGGEAIISGFGLFTGGINPRATALLWRAGERSLVDDVKFQGGHGTTLADGSRFDPYNANHTADADVKKRWDGQYASLWVTDGGGGTFNGLWTPNTYAHAGLLVTDTRTPGYVYEMSAEHHRRAEIVLDRVENWQFFAPQTEEEAGESRDAVALEVRNSRNILFANFHGYRVTRSLQPARAAVKLFGSSDIRFRNVHVNAESGFATCDANGCGTYLRASKFPYENAIVDLTRGGEVREREFAVLDVTAATPVAPPVASTVPVSKLADGFYSIGGGAVDAAGTLYFVDRYFHRIHRWSEKDRLGIVADAPLDPVNLAVDASGGLMVLSSDGPEATVYAIDPAKPMAVRTIAPTAIGERTRPRVALPGSFWNNGEFRDQYDPAADRYITLGEMFARDVAAPKPREYVSPDGSLALPAFRVWQQGPPDHLGWRFSDTLDTYGLVSGRVGERVHLANASENRTYTGLLGRGGAVTDLRPFAGRGGESVAVGPDGRVFIANGQVFVHDAAGTEVGRIDVPERPLQLLFGGVDGRTLYIITHHALYSARP</sequence>
<name>A0A285QWS0_9SPHN</name>
<evidence type="ECO:0000313" key="4">
    <source>
        <dbReference type="Proteomes" id="UP000219494"/>
    </source>
</evidence>
<dbReference type="InterPro" id="IPR024535">
    <property type="entry name" value="RHGA/B-epi-like_pectate_lyase"/>
</dbReference>
<dbReference type="InterPro" id="IPR011042">
    <property type="entry name" value="6-blade_b-propeller_TolB-like"/>
</dbReference>
<dbReference type="EMBL" id="OBMI01000002">
    <property type="protein sequence ID" value="SOB86410.1"/>
    <property type="molecule type" value="Genomic_DNA"/>
</dbReference>
<gene>
    <name evidence="3" type="ORF">SAMN06297144_1515</name>
</gene>
<dbReference type="AlphaFoldDB" id="A0A285QWS0"/>
<dbReference type="Gene3D" id="2.160.20.10">
    <property type="entry name" value="Single-stranded right-handed beta-helix, Pectin lyase-like"/>
    <property type="match status" value="2"/>
</dbReference>
<accession>A0A285QWS0</accession>
<evidence type="ECO:0000259" key="2">
    <source>
        <dbReference type="Pfam" id="PF12708"/>
    </source>
</evidence>
<keyword evidence="1" id="KW-0732">Signal</keyword>
<protein>
    <submittedName>
        <fullName evidence="3">Sugar lactone lactonase YvrE</fullName>
    </submittedName>
</protein>
<dbReference type="SUPFAM" id="SSF63829">
    <property type="entry name" value="Calcium-dependent phosphotriesterase"/>
    <property type="match status" value="1"/>
</dbReference>
<dbReference type="Proteomes" id="UP000219494">
    <property type="component" value="Unassembled WGS sequence"/>
</dbReference>
<feature type="domain" description="Rhamnogalacturonase A/B/Epimerase-like pectate lyase" evidence="2">
    <location>
        <begin position="398"/>
        <end position="448"/>
    </location>
</feature>
<dbReference type="SUPFAM" id="SSF51126">
    <property type="entry name" value="Pectin lyase-like"/>
    <property type="match status" value="2"/>
</dbReference>
<reference evidence="3 4" key="1">
    <citation type="submission" date="2017-07" db="EMBL/GenBank/DDBJ databases">
        <authorList>
            <person name="Sun Z.S."/>
            <person name="Albrecht U."/>
            <person name="Echele G."/>
            <person name="Lee C.C."/>
        </authorList>
    </citation>
    <scope>NUCLEOTIDE SEQUENCE [LARGE SCALE GENOMIC DNA]</scope>
    <source>
        <strain evidence="3 4">CGMCC 1.12672</strain>
    </source>
</reference>
<evidence type="ECO:0000256" key="1">
    <source>
        <dbReference type="SAM" id="SignalP"/>
    </source>
</evidence>
<dbReference type="Pfam" id="PF12708">
    <property type="entry name" value="Pect-lyase_RHGA_epim"/>
    <property type="match status" value="2"/>
</dbReference>
<dbReference type="InterPro" id="IPR012334">
    <property type="entry name" value="Pectin_lyas_fold"/>
</dbReference>
<feature type="signal peptide" evidence="1">
    <location>
        <begin position="1"/>
        <end position="25"/>
    </location>
</feature>
<keyword evidence="4" id="KW-1185">Reference proteome</keyword>
<dbReference type="OrthoDB" id="7482115at2"/>
<organism evidence="3 4">
    <name type="scientific">Sphingomonas guangdongensis</name>
    <dbReference type="NCBI Taxonomy" id="1141890"/>
    <lineage>
        <taxon>Bacteria</taxon>
        <taxon>Pseudomonadati</taxon>
        <taxon>Pseudomonadota</taxon>
        <taxon>Alphaproteobacteria</taxon>
        <taxon>Sphingomonadales</taxon>
        <taxon>Sphingomonadaceae</taxon>
        <taxon>Sphingomonas</taxon>
    </lineage>
</organism>
<feature type="domain" description="Rhamnogalacturonase A/B/Epimerase-like pectate lyase" evidence="2">
    <location>
        <begin position="48"/>
        <end position="289"/>
    </location>
</feature>
<evidence type="ECO:0000313" key="3">
    <source>
        <dbReference type="EMBL" id="SOB86410.1"/>
    </source>
</evidence>
<feature type="chain" id="PRO_5012515702" evidence="1">
    <location>
        <begin position="26"/>
        <end position="1024"/>
    </location>
</feature>
<dbReference type="Gene3D" id="2.120.10.30">
    <property type="entry name" value="TolB, C-terminal domain"/>
    <property type="match status" value="2"/>
</dbReference>
<proteinExistence type="predicted"/>